<dbReference type="EMBL" id="JANJ01000005">
    <property type="protein sequence ID" value="EXI62139.1"/>
    <property type="molecule type" value="Genomic_DNA"/>
</dbReference>
<proteinExistence type="predicted"/>
<gene>
    <name evidence="2" type="ORF">AK33_07815</name>
</gene>
<dbReference type="PATRIC" id="fig|1450449.3.peg.1543"/>
<organism evidence="2 3">
    <name type="scientific">Mannheimia granulomatis</name>
    <dbReference type="NCBI Taxonomy" id="85402"/>
    <lineage>
        <taxon>Bacteria</taxon>
        <taxon>Pseudomonadati</taxon>
        <taxon>Pseudomonadota</taxon>
        <taxon>Gammaproteobacteria</taxon>
        <taxon>Pasteurellales</taxon>
        <taxon>Pasteurellaceae</taxon>
        <taxon>Mannheimia</taxon>
    </lineage>
</organism>
<evidence type="ECO:0000313" key="2">
    <source>
        <dbReference type="EMBL" id="EXI62139.1"/>
    </source>
</evidence>
<dbReference type="InterPro" id="IPR006311">
    <property type="entry name" value="TAT_signal"/>
</dbReference>
<dbReference type="Proteomes" id="UP000054123">
    <property type="component" value="Unassembled WGS sequence"/>
</dbReference>
<name>A0A011P6Q2_9PAST</name>
<dbReference type="InterPro" id="IPR019546">
    <property type="entry name" value="TAT_signal_bac_arc"/>
</dbReference>
<keyword evidence="1" id="KW-0732">Signal</keyword>
<dbReference type="Pfam" id="PF10518">
    <property type="entry name" value="TAT_signal"/>
    <property type="match status" value="1"/>
</dbReference>
<evidence type="ECO:0008006" key="4">
    <source>
        <dbReference type="Google" id="ProtNLM"/>
    </source>
</evidence>
<protein>
    <recommendedName>
        <fullName evidence="4">Twin-arginine translocation signal domain-containing protein</fullName>
    </recommendedName>
</protein>
<dbReference type="PROSITE" id="PS51318">
    <property type="entry name" value="TAT"/>
    <property type="match status" value="1"/>
</dbReference>
<accession>A0A011P6Q2</accession>
<reference evidence="2 3" key="1">
    <citation type="journal article" date="2014" name="Genome Announc.">
        <title>Genome Sequence of a Presumptive Mannheimia haemolytica Strain with an A1/A6-Cross-Reactive Serotype from a White-Tailed Deer (Odocoileus virginianus).</title>
        <authorList>
            <person name="Lawrence P.K."/>
            <person name="Bey R.F."/>
            <person name="Wiener B."/>
            <person name="Kittichotirat W."/>
            <person name="Bumgarner R.E."/>
        </authorList>
    </citation>
    <scope>NUCLEOTIDE SEQUENCE [LARGE SCALE GENOMIC DNA]</scope>
    <source>
        <strain evidence="2 3">PKL10</strain>
    </source>
</reference>
<keyword evidence="3" id="KW-1185">Reference proteome</keyword>
<dbReference type="NCBIfam" id="TIGR01409">
    <property type="entry name" value="TAT_signal_seq"/>
    <property type="match status" value="1"/>
</dbReference>
<dbReference type="AlphaFoldDB" id="A0A011P6Q2"/>
<evidence type="ECO:0000256" key="1">
    <source>
        <dbReference type="ARBA" id="ARBA00022729"/>
    </source>
</evidence>
<sequence length="40" mass="4044">MNNKRRNLLKGGLAIGGAAAFGAGYSPKVSEIAKGVMHGT</sequence>
<evidence type="ECO:0000313" key="3">
    <source>
        <dbReference type="Proteomes" id="UP000054123"/>
    </source>
</evidence>
<comment type="caution">
    <text evidence="2">The sequence shown here is derived from an EMBL/GenBank/DDBJ whole genome shotgun (WGS) entry which is preliminary data.</text>
</comment>